<reference evidence="1 2" key="2">
    <citation type="journal article" date="2017" name="Front. Microbiol.">
        <title>Genomics Reveals a Unique Clone of Burkholderia cenocepacia Harboring an Actively Excising Novel Genomic Island.</title>
        <authorList>
            <person name="Patil P.P."/>
            <person name="Mali S."/>
            <person name="Midha S."/>
            <person name="Gautam V."/>
            <person name="Dash L."/>
            <person name="Kumar S."/>
            <person name="Shastri J."/>
            <person name="Singhal L."/>
            <person name="Patil P.B."/>
        </authorList>
    </citation>
    <scope>NUCLEOTIDE SEQUENCE [LARGE SCALE GENOMIC DNA]</scope>
    <source>
        <strain evidence="1 2">BC-19</strain>
    </source>
</reference>
<dbReference type="RefSeq" id="WP_080323407.1">
    <property type="nucleotide sequence ID" value="NZ_JAIMHC010000001.1"/>
</dbReference>
<accession>A0ABD4UD93</accession>
<dbReference type="EMBL" id="JYMX02000008">
    <property type="protein sequence ID" value="MCW3712109.1"/>
    <property type="molecule type" value="Genomic_DNA"/>
</dbReference>
<evidence type="ECO:0000313" key="1">
    <source>
        <dbReference type="EMBL" id="MCW3712109.1"/>
    </source>
</evidence>
<protein>
    <submittedName>
        <fullName evidence="1">Uncharacterized protein</fullName>
    </submittedName>
</protein>
<evidence type="ECO:0000313" key="2">
    <source>
        <dbReference type="Proteomes" id="UP000191686"/>
    </source>
</evidence>
<proteinExistence type="predicted"/>
<gene>
    <name evidence="1" type="ORF">UE95_012505</name>
</gene>
<reference evidence="1 2" key="1">
    <citation type="journal article" date="2017" name="Front. Microbiol.">
        <title>Genomics reveals a unique clone of Burkholderia cenocepacia harbouring an actively excising novel genomic island.</title>
        <authorList>
            <person name="Patil P."/>
            <person name="Mali S."/>
            <person name="Midha S."/>
            <person name="Gautam V."/>
            <person name="Dash L."/>
            <person name="Kumar S."/>
            <person name="Shastri J."/>
            <person name="Singhal L."/>
            <person name="Patil P.B."/>
        </authorList>
    </citation>
    <scope>NUCLEOTIDE SEQUENCE [LARGE SCALE GENOMIC DNA]</scope>
    <source>
        <strain evidence="1 2">BC-19</strain>
    </source>
</reference>
<dbReference type="Proteomes" id="UP000191686">
    <property type="component" value="Unassembled WGS sequence"/>
</dbReference>
<dbReference type="AlphaFoldDB" id="A0ABD4UD93"/>
<organism evidence="1 2">
    <name type="scientific">Burkholderia cenocepacia</name>
    <dbReference type="NCBI Taxonomy" id="95486"/>
    <lineage>
        <taxon>Bacteria</taxon>
        <taxon>Pseudomonadati</taxon>
        <taxon>Pseudomonadota</taxon>
        <taxon>Betaproteobacteria</taxon>
        <taxon>Burkholderiales</taxon>
        <taxon>Burkholderiaceae</taxon>
        <taxon>Burkholderia</taxon>
        <taxon>Burkholderia cepacia complex</taxon>
    </lineage>
</organism>
<comment type="caution">
    <text evidence="1">The sequence shown here is derived from an EMBL/GenBank/DDBJ whole genome shotgun (WGS) entry which is preliminary data.</text>
</comment>
<name>A0ABD4UD93_9BURK</name>
<sequence length="159" mass="18182">MLVKVIKQTQKTITTKEVFYVESDSIENATDLISTTGCLSGHYTEKESEPKQSIYGVVADFTGYAKILLKRDGEEHIIYSPTLDKNDIKVAMLEQIPDLEDFHSYDVSILEAPTLSDWDIKAKQIRDLLAAIPEKNHDEDTAIYDEKYFQFVDWLDKNG</sequence>